<sequence length="53" mass="5859">YPSSTTLQSMQAAPLSLVHPSSTTLQLMQASPTTIYRPIRINNNITYASSYEL</sequence>
<name>A0A0B6Y145_9EUPU</name>
<proteinExistence type="predicted"/>
<accession>A0A0B6Y145</accession>
<protein>
    <submittedName>
        <fullName evidence="1">Uncharacterized protein</fullName>
    </submittedName>
</protein>
<feature type="non-terminal residue" evidence="1">
    <location>
        <position position="1"/>
    </location>
</feature>
<gene>
    <name evidence="1" type="primary">ORF7074</name>
</gene>
<evidence type="ECO:0000313" key="1">
    <source>
        <dbReference type="EMBL" id="CEK49265.1"/>
    </source>
</evidence>
<dbReference type="EMBL" id="HACG01002400">
    <property type="protein sequence ID" value="CEK49265.1"/>
    <property type="molecule type" value="Transcribed_RNA"/>
</dbReference>
<reference evidence="1" key="1">
    <citation type="submission" date="2014-12" db="EMBL/GenBank/DDBJ databases">
        <title>Insight into the proteome of Arion vulgaris.</title>
        <authorList>
            <person name="Aradska J."/>
            <person name="Bulat T."/>
            <person name="Smidak R."/>
            <person name="Sarate P."/>
            <person name="Gangsoo J."/>
            <person name="Sialana F."/>
            <person name="Bilban M."/>
            <person name="Lubec G."/>
        </authorList>
    </citation>
    <scope>NUCLEOTIDE SEQUENCE</scope>
    <source>
        <tissue evidence="1">Skin</tissue>
    </source>
</reference>
<organism evidence="1">
    <name type="scientific">Arion vulgaris</name>
    <dbReference type="NCBI Taxonomy" id="1028688"/>
    <lineage>
        <taxon>Eukaryota</taxon>
        <taxon>Metazoa</taxon>
        <taxon>Spiralia</taxon>
        <taxon>Lophotrochozoa</taxon>
        <taxon>Mollusca</taxon>
        <taxon>Gastropoda</taxon>
        <taxon>Heterobranchia</taxon>
        <taxon>Euthyneura</taxon>
        <taxon>Panpulmonata</taxon>
        <taxon>Eupulmonata</taxon>
        <taxon>Stylommatophora</taxon>
        <taxon>Helicina</taxon>
        <taxon>Arionoidea</taxon>
        <taxon>Arionidae</taxon>
        <taxon>Arion</taxon>
    </lineage>
</organism>
<dbReference type="AlphaFoldDB" id="A0A0B6Y145"/>